<feature type="transmembrane region" description="Helical" evidence="2">
    <location>
        <begin position="12"/>
        <end position="30"/>
    </location>
</feature>
<feature type="compositionally biased region" description="Basic and acidic residues" evidence="1">
    <location>
        <begin position="69"/>
        <end position="95"/>
    </location>
</feature>
<dbReference type="EMBL" id="MU006298">
    <property type="protein sequence ID" value="KAF2852486.1"/>
    <property type="molecule type" value="Genomic_DNA"/>
</dbReference>
<keyword evidence="2" id="KW-1133">Transmembrane helix</keyword>
<name>A0A6A7BAC4_9PLEO</name>
<feature type="region of interest" description="Disordered" evidence="1">
    <location>
        <begin position="36"/>
        <end position="122"/>
    </location>
</feature>
<reference evidence="3" key="1">
    <citation type="submission" date="2020-01" db="EMBL/GenBank/DDBJ databases">
        <authorList>
            <consortium name="DOE Joint Genome Institute"/>
            <person name="Haridas S."/>
            <person name="Albert R."/>
            <person name="Binder M."/>
            <person name="Bloem J."/>
            <person name="Labutti K."/>
            <person name="Salamov A."/>
            <person name="Andreopoulos B."/>
            <person name="Baker S.E."/>
            <person name="Barry K."/>
            <person name="Bills G."/>
            <person name="Bluhm B.H."/>
            <person name="Cannon C."/>
            <person name="Castanera R."/>
            <person name="Culley D.E."/>
            <person name="Daum C."/>
            <person name="Ezra D."/>
            <person name="Gonzalez J.B."/>
            <person name="Henrissat B."/>
            <person name="Kuo A."/>
            <person name="Liang C."/>
            <person name="Lipzen A."/>
            <person name="Lutzoni F."/>
            <person name="Magnuson J."/>
            <person name="Mondo S."/>
            <person name="Nolan M."/>
            <person name="Ohm R."/>
            <person name="Pangilinan J."/>
            <person name="Park H.-J."/>
            <person name="Ramirez L."/>
            <person name="Alfaro M."/>
            <person name="Sun H."/>
            <person name="Tritt A."/>
            <person name="Yoshinaga Y."/>
            <person name="Zwiers L.-H."/>
            <person name="Turgeon B.G."/>
            <person name="Goodwin S.B."/>
            <person name="Spatafora J.W."/>
            <person name="Crous P.W."/>
            <person name="Grigoriev I.V."/>
        </authorList>
    </citation>
    <scope>NUCLEOTIDE SEQUENCE</scope>
    <source>
        <strain evidence="3">IPT5</strain>
    </source>
</reference>
<feature type="compositionally biased region" description="Basic and acidic residues" evidence="1">
    <location>
        <begin position="36"/>
        <end position="45"/>
    </location>
</feature>
<protein>
    <submittedName>
        <fullName evidence="3">Uncharacterized protein</fullName>
    </submittedName>
</protein>
<dbReference type="Proteomes" id="UP000799423">
    <property type="component" value="Unassembled WGS sequence"/>
</dbReference>
<keyword evidence="4" id="KW-1185">Reference proteome</keyword>
<gene>
    <name evidence="3" type="ORF">T440DRAFT_29081</name>
</gene>
<evidence type="ECO:0000256" key="1">
    <source>
        <dbReference type="SAM" id="MobiDB-lite"/>
    </source>
</evidence>
<evidence type="ECO:0000313" key="3">
    <source>
        <dbReference type="EMBL" id="KAF2852486.1"/>
    </source>
</evidence>
<evidence type="ECO:0000256" key="2">
    <source>
        <dbReference type="SAM" id="Phobius"/>
    </source>
</evidence>
<accession>A0A6A7BAC4</accession>
<evidence type="ECO:0000313" key="4">
    <source>
        <dbReference type="Proteomes" id="UP000799423"/>
    </source>
</evidence>
<proteinExistence type="predicted"/>
<sequence>MRSKDKKRAASVGIGLVGAALTAGVLYVAHHAHIEDKDQKDEQQRDYYYATRRGGPSSTQRYLENNPRAYHDESQHISESEHDSYEDHPIEQDRSRKYRNHRPSYSRHPTGRSDRSPVSNSSAAYHYNEDDIEIEVLSDSGANDTSALSPARAPALTSPETIYSTGREISTYASAPPSQSNAGSSNIASQPPTWQWDPANGDFFYDSADGSLRTWRNGDTRRLASSTPEAIPGWKWDEVRNDYYIYSEQRKGWHYFRGLFIPERAYRA</sequence>
<organism evidence="3 4">
    <name type="scientific">Plenodomus tracheiphilus IPT5</name>
    <dbReference type="NCBI Taxonomy" id="1408161"/>
    <lineage>
        <taxon>Eukaryota</taxon>
        <taxon>Fungi</taxon>
        <taxon>Dikarya</taxon>
        <taxon>Ascomycota</taxon>
        <taxon>Pezizomycotina</taxon>
        <taxon>Dothideomycetes</taxon>
        <taxon>Pleosporomycetidae</taxon>
        <taxon>Pleosporales</taxon>
        <taxon>Pleosporineae</taxon>
        <taxon>Leptosphaeriaceae</taxon>
        <taxon>Plenodomus</taxon>
    </lineage>
</organism>
<dbReference type="AlphaFoldDB" id="A0A6A7BAC4"/>
<keyword evidence="2" id="KW-0812">Transmembrane</keyword>
<feature type="compositionally biased region" description="Basic residues" evidence="1">
    <location>
        <begin position="96"/>
        <end position="105"/>
    </location>
</feature>
<keyword evidence="2" id="KW-0472">Membrane</keyword>